<accession>A0AAN8NFD5</accession>
<reference evidence="2 3" key="1">
    <citation type="submission" date="2019-10" db="EMBL/GenBank/DDBJ databases">
        <authorList>
            <person name="Palmer J.M."/>
        </authorList>
    </citation>
    <scope>NUCLEOTIDE SEQUENCE [LARGE SCALE GENOMIC DNA]</scope>
    <source>
        <strain evidence="2 3">TWF506</strain>
    </source>
</reference>
<comment type="caution">
    <text evidence="2">The sequence shown here is derived from an EMBL/GenBank/DDBJ whole genome shotgun (WGS) entry which is preliminary data.</text>
</comment>
<sequence>MATLPQASTFSIPVTFKVPYIFQSLLKDSIATNTTIDRIIHNAPDEQYILQLKSKVPKLFKYLTIDKITIVLNNPALYQFSYVLLDPSPELIPNTRIIEYNWNNHAPTEIKILFKNKVWARYFFPIAAILFFLAWDTMLYLYMGCQESLGIIAKACLAA</sequence>
<gene>
    <name evidence="2" type="ORF">TWF506_007802</name>
</gene>
<keyword evidence="1" id="KW-0812">Transmembrane</keyword>
<evidence type="ECO:0000256" key="1">
    <source>
        <dbReference type="SAM" id="Phobius"/>
    </source>
</evidence>
<evidence type="ECO:0000313" key="3">
    <source>
        <dbReference type="Proteomes" id="UP001307849"/>
    </source>
</evidence>
<keyword evidence="1" id="KW-1133">Transmembrane helix</keyword>
<name>A0AAN8NFD5_9PEZI</name>
<organism evidence="2 3">
    <name type="scientific">Arthrobotrys conoides</name>
    <dbReference type="NCBI Taxonomy" id="74498"/>
    <lineage>
        <taxon>Eukaryota</taxon>
        <taxon>Fungi</taxon>
        <taxon>Dikarya</taxon>
        <taxon>Ascomycota</taxon>
        <taxon>Pezizomycotina</taxon>
        <taxon>Orbiliomycetes</taxon>
        <taxon>Orbiliales</taxon>
        <taxon>Orbiliaceae</taxon>
        <taxon>Arthrobotrys</taxon>
    </lineage>
</organism>
<dbReference type="AlphaFoldDB" id="A0AAN8NFD5"/>
<keyword evidence="1" id="KW-0472">Membrane</keyword>
<proteinExistence type="predicted"/>
<dbReference type="Proteomes" id="UP001307849">
    <property type="component" value="Unassembled WGS sequence"/>
</dbReference>
<evidence type="ECO:0000313" key="2">
    <source>
        <dbReference type="EMBL" id="KAK6515467.1"/>
    </source>
</evidence>
<feature type="transmembrane region" description="Helical" evidence="1">
    <location>
        <begin position="122"/>
        <end position="143"/>
    </location>
</feature>
<dbReference type="EMBL" id="JAVHJM010000004">
    <property type="protein sequence ID" value="KAK6515467.1"/>
    <property type="molecule type" value="Genomic_DNA"/>
</dbReference>
<protein>
    <submittedName>
        <fullName evidence="2">Uncharacterized protein</fullName>
    </submittedName>
</protein>
<keyword evidence="3" id="KW-1185">Reference proteome</keyword>